<feature type="domain" description="Fe2OG dioxygenase" evidence="6">
    <location>
        <begin position="158"/>
        <end position="258"/>
    </location>
</feature>
<dbReference type="InterPro" id="IPR044861">
    <property type="entry name" value="IPNS-like_FE2OG_OXY"/>
</dbReference>
<dbReference type="GO" id="GO:0016705">
    <property type="term" value="F:oxidoreductase activity, acting on paired donors, with incorporation or reduction of molecular oxygen"/>
    <property type="evidence" value="ECO:0007669"/>
    <property type="project" value="UniProtKB-ARBA"/>
</dbReference>
<evidence type="ECO:0000256" key="2">
    <source>
        <dbReference type="ARBA" id="ARBA00023004"/>
    </source>
</evidence>
<evidence type="ECO:0000256" key="1">
    <source>
        <dbReference type="ARBA" id="ARBA00022723"/>
    </source>
</evidence>
<protein>
    <recommendedName>
        <fullName evidence="4">2-oxoglutarate-dependent dioxygenase DAO</fullName>
    </recommendedName>
    <alternativeName>
        <fullName evidence="5">Protein DIOXYGENASE FOR AUXIN OXIDATION</fullName>
    </alternativeName>
</protein>
<evidence type="ECO:0000256" key="4">
    <source>
        <dbReference type="ARBA" id="ARBA00074102"/>
    </source>
</evidence>
<comment type="function">
    <text evidence="3">2-oxoglutarate-dependent dioxygenase essential for auxin catabolism and maintenance of auxin homeostasis in reproductive organs. Catalyzes the irreversible oxidation of indole-3-acetic acid (IAA) to the biologically inactive 2-oxoindole-3-acetic acid (OxIAA).</text>
</comment>
<keyword evidence="7" id="KW-0560">Oxidoreductase</keyword>
<name>A0A699H7T7_TANCI</name>
<keyword evidence="2" id="KW-0408">Iron</keyword>
<dbReference type="InterPro" id="IPR027443">
    <property type="entry name" value="IPNS-like_sf"/>
</dbReference>
<dbReference type="PROSITE" id="PS51471">
    <property type="entry name" value="FE2OG_OXY"/>
    <property type="match status" value="1"/>
</dbReference>
<organism evidence="7">
    <name type="scientific">Tanacetum cinerariifolium</name>
    <name type="common">Dalmatian daisy</name>
    <name type="synonym">Chrysanthemum cinerariifolium</name>
    <dbReference type="NCBI Taxonomy" id="118510"/>
    <lineage>
        <taxon>Eukaryota</taxon>
        <taxon>Viridiplantae</taxon>
        <taxon>Streptophyta</taxon>
        <taxon>Embryophyta</taxon>
        <taxon>Tracheophyta</taxon>
        <taxon>Spermatophyta</taxon>
        <taxon>Magnoliopsida</taxon>
        <taxon>eudicotyledons</taxon>
        <taxon>Gunneridae</taxon>
        <taxon>Pentapetalae</taxon>
        <taxon>asterids</taxon>
        <taxon>campanulids</taxon>
        <taxon>Asterales</taxon>
        <taxon>Asteraceae</taxon>
        <taxon>Asteroideae</taxon>
        <taxon>Anthemideae</taxon>
        <taxon>Anthemidinae</taxon>
        <taxon>Tanacetum</taxon>
    </lineage>
</organism>
<dbReference type="EMBL" id="BKCJ010114355">
    <property type="protein sequence ID" value="GEX53958.1"/>
    <property type="molecule type" value="Genomic_DNA"/>
</dbReference>
<keyword evidence="1" id="KW-0479">Metal-binding</keyword>
<evidence type="ECO:0000256" key="3">
    <source>
        <dbReference type="ARBA" id="ARBA00054658"/>
    </source>
</evidence>
<dbReference type="InterPro" id="IPR005123">
    <property type="entry name" value="Oxoglu/Fe-dep_dioxygenase_dom"/>
</dbReference>
<dbReference type="GO" id="GO:0046872">
    <property type="term" value="F:metal ion binding"/>
    <property type="evidence" value="ECO:0007669"/>
    <property type="project" value="UniProtKB-KW"/>
</dbReference>
<dbReference type="GO" id="GO:0051213">
    <property type="term" value="F:dioxygenase activity"/>
    <property type="evidence" value="ECO:0007669"/>
    <property type="project" value="UniProtKB-KW"/>
</dbReference>
<dbReference type="AlphaFoldDB" id="A0A699H7T7"/>
<dbReference type="InterPro" id="IPR026992">
    <property type="entry name" value="DIOX_N"/>
</dbReference>
<dbReference type="Pfam" id="PF03171">
    <property type="entry name" value="2OG-FeII_Oxy"/>
    <property type="match status" value="1"/>
</dbReference>
<dbReference type="PANTHER" id="PTHR47990">
    <property type="entry name" value="2-OXOGLUTARATE (2OG) AND FE(II)-DEPENDENT OXYGENASE SUPERFAMILY PROTEIN-RELATED"/>
    <property type="match status" value="1"/>
</dbReference>
<dbReference type="Gene3D" id="2.60.120.330">
    <property type="entry name" value="B-lactam Antibiotic, Isopenicillin N Synthase, Chain"/>
    <property type="match status" value="1"/>
</dbReference>
<sequence>MSSPALPRLPTIDFSNINKQNRDTVLWDSTKNKVLQALQEFGCFEASFNGISPDLRNSVFSSLKELFDLPLETKVRNFTEKLYNGYIGLAKEIPIFESMGIEDPESFSNLMWPNGNDEFSKCIQIYSDKLKELDEIVRTMVLESLNLEKYMNEHMELTSYLTRVMKYRVPQKDEPNAGLLSHADKTLMTILHENGVEGLEVQTKDGEWFKVKLSANTFVVMVGETFKVVTNGRLHPAVHRVVLRGDEDRFSIGVFSVPKDEKTIKAPEEMVDEDHPLLFKPFVYEDQVVDAFIPDRMSKAGKRYGFVRFIRVYDMDRLVSNLCTLWMGSHHLHANVARRTDKMSYVNVVNGDTKSTEACEPALLLDESCLNQLNYSLGLLGKVKEFSSFDNVRMVLRNECFNDIDLRYMGGVDAASLELLNVHLLIGNWVVLIRILAWHRILGSHGVVWGTFLKYFRKLFEIVERTDASAVLICNMCGLLLLNGNDDEYEQFIIRRGYLCESVRAGNVRIFAGKTLRQCGVPVFVTVHVDNIRQ</sequence>
<comment type="caution">
    <text evidence="7">The sequence shown here is derived from an EMBL/GenBank/DDBJ whole genome shotgun (WGS) entry which is preliminary data.</text>
</comment>
<dbReference type="SUPFAM" id="SSF51197">
    <property type="entry name" value="Clavaminate synthase-like"/>
    <property type="match status" value="1"/>
</dbReference>
<evidence type="ECO:0000256" key="5">
    <source>
        <dbReference type="ARBA" id="ARBA00076740"/>
    </source>
</evidence>
<proteinExistence type="predicted"/>
<accession>A0A699H7T7</accession>
<evidence type="ECO:0000259" key="6">
    <source>
        <dbReference type="PROSITE" id="PS51471"/>
    </source>
</evidence>
<reference evidence="7" key="1">
    <citation type="journal article" date="2019" name="Sci. Rep.">
        <title>Draft genome of Tanacetum cinerariifolium, the natural source of mosquito coil.</title>
        <authorList>
            <person name="Yamashiro T."/>
            <person name="Shiraishi A."/>
            <person name="Satake H."/>
            <person name="Nakayama K."/>
        </authorList>
    </citation>
    <scope>NUCLEOTIDE SEQUENCE</scope>
</reference>
<evidence type="ECO:0000313" key="7">
    <source>
        <dbReference type="EMBL" id="GEX53958.1"/>
    </source>
</evidence>
<gene>
    <name evidence="7" type="ORF">Tci_325933</name>
</gene>
<dbReference type="Pfam" id="PF14226">
    <property type="entry name" value="DIOX_N"/>
    <property type="match status" value="1"/>
</dbReference>
<dbReference type="FunFam" id="2.60.120.330:FF:000017">
    <property type="entry name" value="2-oxoglutarate-dependent dioxygenase DAO"/>
    <property type="match status" value="1"/>
</dbReference>
<keyword evidence="7" id="KW-0223">Dioxygenase</keyword>
<dbReference type="InterPro" id="IPR050231">
    <property type="entry name" value="Iron_ascorbate_oxido_reductase"/>
</dbReference>